<proteinExistence type="predicted"/>
<organism evidence="1 2">
    <name type="scientific">Camellia lanceoleosa</name>
    <dbReference type="NCBI Taxonomy" id="1840588"/>
    <lineage>
        <taxon>Eukaryota</taxon>
        <taxon>Viridiplantae</taxon>
        <taxon>Streptophyta</taxon>
        <taxon>Embryophyta</taxon>
        <taxon>Tracheophyta</taxon>
        <taxon>Spermatophyta</taxon>
        <taxon>Magnoliopsida</taxon>
        <taxon>eudicotyledons</taxon>
        <taxon>Gunneridae</taxon>
        <taxon>Pentapetalae</taxon>
        <taxon>asterids</taxon>
        <taxon>Ericales</taxon>
        <taxon>Theaceae</taxon>
        <taxon>Camellia</taxon>
    </lineage>
</organism>
<dbReference type="Proteomes" id="UP001060215">
    <property type="component" value="Chromosome 1"/>
</dbReference>
<gene>
    <name evidence="1" type="ORF">LOK49_LG01G03552</name>
</gene>
<keyword evidence="2" id="KW-1185">Reference proteome</keyword>
<sequence>MATCAQDMDPPGRWYQLCLWSLDQSDLLANGCTTYDLMQNLIMNMNMSMYLNLFLI</sequence>
<dbReference type="EMBL" id="CM045758">
    <property type="protein sequence ID" value="KAI8029672.1"/>
    <property type="molecule type" value="Genomic_DNA"/>
</dbReference>
<comment type="caution">
    <text evidence="1">The sequence shown here is derived from an EMBL/GenBank/DDBJ whole genome shotgun (WGS) entry which is preliminary data.</text>
</comment>
<reference evidence="1 2" key="1">
    <citation type="journal article" date="2022" name="Plant J.">
        <title>Chromosome-level genome of Camellia lanceoleosa provides a valuable resource for understanding genome evolution and self-incompatibility.</title>
        <authorList>
            <person name="Gong W."/>
            <person name="Xiao S."/>
            <person name="Wang L."/>
            <person name="Liao Z."/>
            <person name="Chang Y."/>
            <person name="Mo W."/>
            <person name="Hu G."/>
            <person name="Li W."/>
            <person name="Zhao G."/>
            <person name="Zhu H."/>
            <person name="Hu X."/>
            <person name="Ji K."/>
            <person name="Xiang X."/>
            <person name="Song Q."/>
            <person name="Yuan D."/>
            <person name="Jin S."/>
            <person name="Zhang L."/>
        </authorList>
    </citation>
    <scope>NUCLEOTIDE SEQUENCE [LARGE SCALE GENOMIC DNA]</scope>
    <source>
        <strain evidence="1">SQ_2022a</strain>
    </source>
</reference>
<evidence type="ECO:0000313" key="2">
    <source>
        <dbReference type="Proteomes" id="UP001060215"/>
    </source>
</evidence>
<evidence type="ECO:0000313" key="1">
    <source>
        <dbReference type="EMBL" id="KAI8029672.1"/>
    </source>
</evidence>
<accession>A0ACC0IUU9</accession>
<protein>
    <submittedName>
        <fullName evidence="1">Uncharacterized protein</fullName>
    </submittedName>
</protein>
<name>A0ACC0IUU9_9ERIC</name>